<dbReference type="InterPro" id="IPR009003">
    <property type="entry name" value="Peptidase_S1_PA"/>
</dbReference>
<dbReference type="PRINTS" id="PR00722">
    <property type="entry name" value="CHYMOTRYPSIN"/>
</dbReference>
<dbReference type="InterPro" id="IPR001314">
    <property type="entry name" value="Peptidase_S1A"/>
</dbReference>
<proteinExistence type="predicted"/>
<dbReference type="SUPFAM" id="SSF50494">
    <property type="entry name" value="Trypsin-like serine proteases"/>
    <property type="match status" value="1"/>
</dbReference>
<dbReference type="PROSITE" id="PS00134">
    <property type="entry name" value="TRYPSIN_HIS"/>
    <property type="match status" value="1"/>
</dbReference>
<gene>
    <name evidence="3" type="ORF">DdX_07932</name>
</gene>
<dbReference type="Proteomes" id="UP001201812">
    <property type="component" value="Unassembled WGS sequence"/>
</dbReference>
<dbReference type="EMBL" id="JAKKPZ010000011">
    <property type="protein sequence ID" value="KAI1715611.1"/>
    <property type="molecule type" value="Genomic_DNA"/>
</dbReference>
<dbReference type="Pfam" id="PF00089">
    <property type="entry name" value="Trypsin"/>
    <property type="match status" value="1"/>
</dbReference>
<evidence type="ECO:0000256" key="1">
    <source>
        <dbReference type="ARBA" id="ARBA00023157"/>
    </source>
</evidence>
<dbReference type="SMART" id="SM00020">
    <property type="entry name" value="Tryp_SPc"/>
    <property type="match status" value="1"/>
</dbReference>
<dbReference type="InterPro" id="IPR001254">
    <property type="entry name" value="Trypsin_dom"/>
</dbReference>
<dbReference type="GO" id="GO:0004252">
    <property type="term" value="F:serine-type endopeptidase activity"/>
    <property type="evidence" value="ECO:0007669"/>
    <property type="project" value="InterPro"/>
</dbReference>
<dbReference type="InterPro" id="IPR018114">
    <property type="entry name" value="TRYPSIN_HIS"/>
</dbReference>
<dbReference type="Gene3D" id="2.40.10.10">
    <property type="entry name" value="Trypsin-like serine proteases"/>
    <property type="match status" value="1"/>
</dbReference>
<comment type="caution">
    <text evidence="3">The sequence shown here is derived from an EMBL/GenBank/DDBJ whole genome shotgun (WGS) entry which is preliminary data.</text>
</comment>
<sequence length="644" mass="72220">MTNKEAISSHRRFAVPIIVGQREMSRLGGRRQSSSACTIISMKLAENVYRNGIVFPNLCESKFSGNCFFVRFLTKLIGLEKETKTTCPGRLINCMANSILEDDFMYEIDHCSMRGTLTDDFPELLISAISSEHLSLLDQLYFLLIAVHRCVVIVYNKNTETLGLMDSHDHPPHGAIIACTPLGNLHQFACWMQSAIFEELNFIPDTLQFFELSCIYFSYEATDSMDYSSADTFRTVPQLTTDERIFVPRAIRQTITYEFVAQAERALVFVSASFLSFFALSMQQLNISFVAILLLWLLKYEIIGSYEIKVASKGWTGCSGVYDKERCGLPLTSPTSSQIGSNKGTIRVKRYHEDLEDEDRHQKIMGGTDAIDGEAPWTVALYINKTYICTGTLVSKKHVITAAHCFGIETSGSASENDPSCNASNHRPVKEVLDQMVVLSGSVCLPDSPDCNSTQKMLKYKVVKAEYGGFFEQRCLEEDMSLLELDHEVDPQFSNHICLPQNIQSSRLESEDDWQQQAHPILFGWGLDPAKHYDDYLAVPHLQKLEIDYLMQSAACKASWKHIPKDAICTAELPDKNACAGDSGGGIISVFVDDNHERRFYILGVVSFGSSCLNLMSNSVPKAQIYTGLYMPHHHDKIGKFIGL</sequence>
<protein>
    <submittedName>
        <fullName evidence="3">Trypsin domain-containing protein</fullName>
    </submittedName>
</protein>
<dbReference type="AlphaFoldDB" id="A0AAD4R4P2"/>
<dbReference type="PROSITE" id="PS50240">
    <property type="entry name" value="TRYPSIN_DOM"/>
    <property type="match status" value="1"/>
</dbReference>
<name>A0AAD4R4P2_9BILA</name>
<keyword evidence="4" id="KW-1185">Reference proteome</keyword>
<dbReference type="PANTHER" id="PTHR24253:SF153">
    <property type="entry name" value="SERINE PROTEASE HEPSIN"/>
    <property type="match status" value="1"/>
</dbReference>
<keyword evidence="1" id="KW-1015">Disulfide bond</keyword>
<dbReference type="InterPro" id="IPR043504">
    <property type="entry name" value="Peptidase_S1_PA_chymotrypsin"/>
</dbReference>
<reference evidence="3" key="1">
    <citation type="submission" date="2022-01" db="EMBL/GenBank/DDBJ databases">
        <title>Genome Sequence Resource for Two Populations of Ditylenchus destructor, the Migratory Endoparasitic Phytonematode.</title>
        <authorList>
            <person name="Zhang H."/>
            <person name="Lin R."/>
            <person name="Xie B."/>
        </authorList>
    </citation>
    <scope>NUCLEOTIDE SEQUENCE</scope>
    <source>
        <strain evidence="3">BazhouSP</strain>
    </source>
</reference>
<organism evidence="3 4">
    <name type="scientific">Ditylenchus destructor</name>
    <dbReference type="NCBI Taxonomy" id="166010"/>
    <lineage>
        <taxon>Eukaryota</taxon>
        <taxon>Metazoa</taxon>
        <taxon>Ecdysozoa</taxon>
        <taxon>Nematoda</taxon>
        <taxon>Chromadorea</taxon>
        <taxon>Rhabditida</taxon>
        <taxon>Tylenchina</taxon>
        <taxon>Tylenchomorpha</taxon>
        <taxon>Sphaerularioidea</taxon>
        <taxon>Anguinidae</taxon>
        <taxon>Anguininae</taxon>
        <taxon>Ditylenchus</taxon>
    </lineage>
</organism>
<feature type="domain" description="Peptidase S1" evidence="2">
    <location>
        <begin position="364"/>
        <end position="643"/>
    </location>
</feature>
<evidence type="ECO:0000313" key="4">
    <source>
        <dbReference type="Proteomes" id="UP001201812"/>
    </source>
</evidence>
<dbReference type="PANTHER" id="PTHR24253">
    <property type="entry name" value="TRANSMEMBRANE PROTEASE SERINE"/>
    <property type="match status" value="1"/>
</dbReference>
<dbReference type="GO" id="GO:0006508">
    <property type="term" value="P:proteolysis"/>
    <property type="evidence" value="ECO:0007669"/>
    <property type="project" value="InterPro"/>
</dbReference>
<evidence type="ECO:0000259" key="2">
    <source>
        <dbReference type="PROSITE" id="PS50240"/>
    </source>
</evidence>
<accession>A0AAD4R4P2</accession>
<evidence type="ECO:0000313" key="3">
    <source>
        <dbReference type="EMBL" id="KAI1715611.1"/>
    </source>
</evidence>